<gene>
    <name evidence="3" type="ORF">SAMN05216313_110146</name>
</gene>
<dbReference type="GeneID" id="93280896"/>
<feature type="chain" id="PRO_5044372548" description="Cell wall binding repeat-containing protein" evidence="2">
    <location>
        <begin position="30"/>
        <end position="250"/>
    </location>
</feature>
<dbReference type="STRING" id="460384.SAMN05216313_110146"/>
<evidence type="ECO:0008006" key="5">
    <source>
        <dbReference type="Google" id="ProtNLM"/>
    </source>
</evidence>
<evidence type="ECO:0000256" key="2">
    <source>
        <dbReference type="SAM" id="SignalP"/>
    </source>
</evidence>
<name>A0A1I0G868_9FIRM</name>
<evidence type="ECO:0000256" key="1">
    <source>
        <dbReference type="ARBA" id="ARBA00022737"/>
    </source>
</evidence>
<sequence length="250" mass="29197">MRRNSLIKRLAALTVTGILCLSSAFGSWASDGSRGSLPFEVILDINNRKTPIYDGYTQYVDGHRASDEDTFHVSRNNNEVKLDDVVLDYRIITYDKEGTQVSQECTVYGLQEGVSYPVVRQETVERESRKGKLYDDLNRCYTLQFTYGDQSKTYYFIMVPEDDMDQYRNVLRGNWEQSVRGYRYKYQDDYLKSWGLINGQWYLFNDEGYMQKGWQQYKGAWYFLDRSSGQMRTNCTVDGYEIDGSGVRVD</sequence>
<dbReference type="AlphaFoldDB" id="A0A1I0G868"/>
<dbReference type="RefSeq" id="WP_092363704.1">
    <property type="nucleotide sequence ID" value="NZ_CABJCG010000003.1"/>
</dbReference>
<protein>
    <recommendedName>
        <fullName evidence="5">Cell wall binding repeat-containing protein</fullName>
    </recommendedName>
</protein>
<organism evidence="3 4">
    <name type="scientific">Enterocloster lavalensis</name>
    <dbReference type="NCBI Taxonomy" id="460384"/>
    <lineage>
        <taxon>Bacteria</taxon>
        <taxon>Bacillati</taxon>
        <taxon>Bacillota</taxon>
        <taxon>Clostridia</taxon>
        <taxon>Lachnospirales</taxon>
        <taxon>Lachnospiraceae</taxon>
        <taxon>Enterocloster</taxon>
    </lineage>
</organism>
<evidence type="ECO:0000313" key="4">
    <source>
        <dbReference type="Proteomes" id="UP000198508"/>
    </source>
</evidence>
<feature type="signal peptide" evidence="2">
    <location>
        <begin position="1"/>
        <end position="29"/>
    </location>
</feature>
<dbReference type="Proteomes" id="UP000198508">
    <property type="component" value="Unassembled WGS sequence"/>
</dbReference>
<keyword evidence="1" id="KW-0677">Repeat</keyword>
<keyword evidence="2" id="KW-0732">Signal</keyword>
<evidence type="ECO:0000313" key="3">
    <source>
        <dbReference type="EMBL" id="SET66131.1"/>
    </source>
</evidence>
<dbReference type="EMBL" id="FOIM01000010">
    <property type="protein sequence ID" value="SET66131.1"/>
    <property type="molecule type" value="Genomic_DNA"/>
</dbReference>
<dbReference type="InterPro" id="IPR018337">
    <property type="entry name" value="Cell_wall/Cho-bd_repeat"/>
</dbReference>
<keyword evidence="4" id="KW-1185">Reference proteome</keyword>
<proteinExistence type="predicted"/>
<dbReference type="Gene3D" id="2.10.270.10">
    <property type="entry name" value="Cholin Binding"/>
    <property type="match status" value="1"/>
</dbReference>
<dbReference type="Pfam" id="PF19127">
    <property type="entry name" value="Choline_bind_3"/>
    <property type="match status" value="1"/>
</dbReference>
<accession>A0A1I0G868</accession>
<reference evidence="4" key="1">
    <citation type="submission" date="2016-10" db="EMBL/GenBank/DDBJ databases">
        <authorList>
            <person name="Varghese N."/>
            <person name="Submissions S."/>
        </authorList>
    </citation>
    <scope>NUCLEOTIDE SEQUENCE [LARGE SCALE GENOMIC DNA]</scope>
    <source>
        <strain evidence="4">NLAE-zl-G277</strain>
    </source>
</reference>
<dbReference type="SUPFAM" id="SSF69360">
    <property type="entry name" value="Cell wall binding repeat"/>
    <property type="match status" value="1"/>
</dbReference>